<evidence type="ECO:0000313" key="2">
    <source>
        <dbReference type="Proteomes" id="UP001152888"/>
    </source>
</evidence>
<gene>
    <name evidence="1" type="ORF">ACAOBT_LOCUS16369</name>
</gene>
<accession>A0A9P0PG67</accession>
<dbReference type="AlphaFoldDB" id="A0A9P0PG67"/>
<evidence type="ECO:0000313" key="1">
    <source>
        <dbReference type="EMBL" id="CAH1984874.1"/>
    </source>
</evidence>
<dbReference type="Proteomes" id="UP001152888">
    <property type="component" value="Unassembled WGS sequence"/>
</dbReference>
<organism evidence="1 2">
    <name type="scientific">Acanthoscelides obtectus</name>
    <name type="common">Bean weevil</name>
    <name type="synonym">Bruchus obtectus</name>
    <dbReference type="NCBI Taxonomy" id="200917"/>
    <lineage>
        <taxon>Eukaryota</taxon>
        <taxon>Metazoa</taxon>
        <taxon>Ecdysozoa</taxon>
        <taxon>Arthropoda</taxon>
        <taxon>Hexapoda</taxon>
        <taxon>Insecta</taxon>
        <taxon>Pterygota</taxon>
        <taxon>Neoptera</taxon>
        <taxon>Endopterygota</taxon>
        <taxon>Coleoptera</taxon>
        <taxon>Polyphaga</taxon>
        <taxon>Cucujiformia</taxon>
        <taxon>Chrysomeloidea</taxon>
        <taxon>Chrysomelidae</taxon>
        <taxon>Bruchinae</taxon>
        <taxon>Bruchini</taxon>
        <taxon>Acanthoscelides</taxon>
    </lineage>
</organism>
<reference evidence="1" key="1">
    <citation type="submission" date="2022-03" db="EMBL/GenBank/DDBJ databases">
        <authorList>
            <person name="Sayadi A."/>
        </authorList>
    </citation>
    <scope>NUCLEOTIDE SEQUENCE</scope>
</reference>
<comment type="caution">
    <text evidence="1">The sequence shown here is derived from an EMBL/GenBank/DDBJ whole genome shotgun (WGS) entry which is preliminary data.</text>
</comment>
<keyword evidence="2" id="KW-1185">Reference proteome</keyword>
<proteinExistence type="predicted"/>
<dbReference type="EMBL" id="CAKOFQ010006966">
    <property type="protein sequence ID" value="CAH1984874.1"/>
    <property type="molecule type" value="Genomic_DNA"/>
</dbReference>
<protein>
    <submittedName>
        <fullName evidence="1">Uncharacterized protein</fullName>
    </submittedName>
</protein>
<sequence>MRRENNCASLPNSTVQKLQIERTWGWTTKRLTPERDPSVICSRFSV</sequence>
<name>A0A9P0PG67_ACAOB</name>